<dbReference type="Proteomes" id="UP001501822">
    <property type="component" value="Unassembled WGS sequence"/>
</dbReference>
<gene>
    <name evidence="2" type="ORF">GCM10010151_25420</name>
</gene>
<dbReference type="EMBL" id="BAAABM010000016">
    <property type="protein sequence ID" value="GAA0334637.1"/>
    <property type="molecule type" value="Genomic_DNA"/>
</dbReference>
<dbReference type="InterPro" id="IPR034660">
    <property type="entry name" value="DinB/YfiT-like"/>
</dbReference>
<evidence type="ECO:0000313" key="2">
    <source>
        <dbReference type="EMBL" id="GAA0334637.1"/>
    </source>
</evidence>
<proteinExistence type="predicted"/>
<evidence type="ECO:0000256" key="1">
    <source>
        <dbReference type="SAM" id="MobiDB-lite"/>
    </source>
</evidence>
<dbReference type="RefSeq" id="WP_289848611.1">
    <property type="nucleotide sequence ID" value="NZ_BAAABM010000016.1"/>
</dbReference>
<feature type="region of interest" description="Disordered" evidence="1">
    <location>
        <begin position="162"/>
        <end position="190"/>
    </location>
</feature>
<dbReference type="InterPro" id="IPR007061">
    <property type="entry name" value="MST-like"/>
</dbReference>
<keyword evidence="3" id="KW-1185">Reference proteome</keyword>
<evidence type="ECO:0000313" key="3">
    <source>
        <dbReference type="Proteomes" id="UP001501822"/>
    </source>
</evidence>
<protein>
    <submittedName>
        <fullName evidence="2">DinB family protein</fullName>
    </submittedName>
</protein>
<sequence length="190" mass="21804">MAWTAPEARRDSAHLQAVTADERTTLDTWLDHHRRTLLWKCGGLTAEQLKRPCVEPSGLSLLGLVRHMAEVERDWFRYRFAGQRPGYLYCTDEDLNAKFDVADADAEADLAAYVREIELVQEVTSGRSLDETFLDPRVGVEMTLRWVYTTMIQEYARHNGHADLIRSGGTPPDPSRHLRRDLSPLRGQRR</sequence>
<reference evidence="2 3" key="1">
    <citation type="journal article" date="2019" name="Int. J. Syst. Evol. Microbiol.">
        <title>The Global Catalogue of Microorganisms (GCM) 10K type strain sequencing project: providing services to taxonomists for standard genome sequencing and annotation.</title>
        <authorList>
            <consortium name="The Broad Institute Genomics Platform"/>
            <consortium name="The Broad Institute Genome Sequencing Center for Infectious Disease"/>
            <person name="Wu L."/>
            <person name="Ma J."/>
        </authorList>
    </citation>
    <scope>NUCLEOTIDE SEQUENCE [LARGE SCALE GENOMIC DNA]</scope>
    <source>
        <strain evidence="2 3">JCM 3146</strain>
    </source>
</reference>
<comment type="caution">
    <text evidence="2">The sequence shown here is derived from an EMBL/GenBank/DDBJ whole genome shotgun (WGS) entry which is preliminary data.</text>
</comment>
<dbReference type="Pfam" id="PF04978">
    <property type="entry name" value="MST"/>
    <property type="match status" value="1"/>
</dbReference>
<organism evidence="2 3">
    <name type="scientific">Actinoallomurus spadix</name>
    <dbReference type="NCBI Taxonomy" id="79912"/>
    <lineage>
        <taxon>Bacteria</taxon>
        <taxon>Bacillati</taxon>
        <taxon>Actinomycetota</taxon>
        <taxon>Actinomycetes</taxon>
        <taxon>Streptosporangiales</taxon>
        <taxon>Thermomonosporaceae</taxon>
        <taxon>Actinoallomurus</taxon>
    </lineage>
</organism>
<accession>A0ABN0WED1</accession>
<feature type="compositionally biased region" description="Basic and acidic residues" evidence="1">
    <location>
        <begin position="174"/>
        <end position="183"/>
    </location>
</feature>
<name>A0ABN0WED1_9ACTN</name>
<dbReference type="Gene3D" id="1.20.120.450">
    <property type="entry name" value="dinb family like domain"/>
    <property type="match status" value="1"/>
</dbReference>
<dbReference type="SUPFAM" id="SSF109854">
    <property type="entry name" value="DinB/YfiT-like putative metalloenzymes"/>
    <property type="match status" value="1"/>
</dbReference>